<evidence type="ECO:0000259" key="18">
    <source>
        <dbReference type="PROSITE" id="PS50110"/>
    </source>
</evidence>
<dbReference type="SMART" id="SM00448">
    <property type="entry name" value="REC"/>
    <property type="match status" value="1"/>
</dbReference>
<dbReference type="SMART" id="SM00388">
    <property type="entry name" value="HisKA"/>
    <property type="match status" value="1"/>
</dbReference>
<keyword evidence="5" id="KW-0997">Cell inner membrane</keyword>
<dbReference type="InterPro" id="IPR035965">
    <property type="entry name" value="PAS-like_dom_sf"/>
</dbReference>
<keyword evidence="22" id="KW-1185">Reference proteome</keyword>
<keyword evidence="11 16" id="KW-1133">Transmembrane helix</keyword>
<feature type="domain" description="PAS" evidence="19">
    <location>
        <begin position="219"/>
        <end position="272"/>
    </location>
</feature>
<dbReference type="PROSITE" id="PS50894">
    <property type="entry name" value="HPT"/>
    <property type="match status" value="1"/>
</dbReference>
<evidence type="ECO:0000313" key="21">
    <source>
        <dbReference type="EMBL" id="SCZ40565.1"/>
    </source>
</evidence>
<evidence type="ECO:0000256" key="4">
    <source>
        <dbReference type="ARBA" id="ARBA00022475"/>
    </source>
</evidence>
<evidence type="ECO:0000256" key="5">
    <source>
        <dbReference type="ARBA" id="ARBA00022519"/>
    </source>
</evidence>
<dbReference type="OrthoDB" id="9789782at2"/>
<keyword evidence="7" id="KW-0808">Transferase</keyword>
<dbReference type="Gene3D" id="1.20.120.160">
    <property type="entry name" value="HPT domain"/>
    <property type="match status" value="1"/>
</dbReference>
<dbReference type="PANTHER" id="PTHR43047">
    <property type="entry name" value="TWO-COMPONENT HISTIDINE PROTEIN KINASE"/>
    <property type="match status" value="1"/>
</dbReference>
<gene>
    <name evidence="21" type="ORF">SAMN03080610_02608</name>
</gene>
<protein>
    <recommendedName>
        <fullName evidence="3">histidine kinase</fullName>
        <ecNumber evidence="3">2.7.13.3</ecNumber>
    </recommendedName>
</protein>
<dbReference type="FunFam" id="3.30.565.10:FF:000010">
    <property type="entry name" value="Sensor histidine kinase RcsC"/>
    <property type="match status" value="1"/>
</dbReference>
<evidence type="ECO:0000256" key="14">
    <source>
        <dbReference type="PROSITE-ProRule" id="PRU00110"/>
    </source>
</evidence>
<evidence type="ECO:0000259" key="19">
    <source>
        <dbReference type="PROSITE" id="PS50112"/>
    </source>
</evidence>
<evidence type="ECO:0000259" key="20">
    <source>
        <dbReference type="PROSITE" id="PS50894"/>
    </source>
</evidence>
<dbReference type="EMBL" id="FMVW01000006">
    <property type="protein sequence ID" value="SCZ40565.1"/>
    <property type="molecule type" value="Genomic_DNA"/>
</dbReference>
<dbReference type="SMART" id="SM00091">
    <property type="entry name" value="PAS"/>
    <property type="match status" value="1"/>
</dbReference>
<evidence type="ECO:0000256" key="16">
    <source>
        <dbReference type="SAM" id="Phobius"/>
    </source>
</evidence>
<feature type="transmembrane region" description="Helical" evidence="16">
    <location>
        <begin position="18"/>
        <end position="36"/>
    </location>
</feature>
<dbReference type="Gene3D" id="1.10.287.130">
    <property type="match status" value="1"/>
</dbReference>
<feature type="domain" description="Response regulatory" evidence="18">
    <location>
        <begin position="612"/>
        <end position="729"/>
    </location>
</feature>
<keyword evidence="10" id="KW-0067">ATP-binding</keyword>
<dbReference type="InterPro" id="IPR000014">
    <property type="entry name" value="PAS"/>
</dbReference>
<dbReference type="Gene3D" id="3.40.50.2300">
    <property type="match status" value="1"/>
</dbReference>
<dbReference type="Proteomes" id="UP000199347">
    <property type="component" value="Unassembled WGS sequence"/>
</dbReference>
<comment type="subcellular location">
    <subcellularLocation>
        <location evidence="2">Cell inner membrane</location>
        <topology evidence="2">Multi-pass membrane protein</topology>
    </subcellularLocation>
</comment>
<dbReference type="STRING" id="1120955.SAMN03080610_02608"/>
<dbReference type="NCBIfam" id="TIGR00229">
    <property type="entry name" value="sensory_box"/>
    <property type="match status" value="1"/>
</dbReference>
<feature type="domain" description="Histidine kinase" evidence="17">
    <location>
        <begin position="366"/>
        <end position="586"/>
    </location>
</feature>
<keyword evidence="10" id="KW-0547">Nucleotide-binding</keyword>
<dbReference type="InterPro" id="IPR036890">
    <property type="entry name" value="HATPase_C_sf"/>
</dbReference>
<dbReference type="InterPro" id="IPR036097">
    <property type="entry name" value="HisK_dim/P_sf"/>
</dbReference>
<dbReference type="AlphaFoldDB" id="A0A1G5NTB6"/>
<dbReference type="CDD" id="cd17546">
    <property type="entry name" value="REC_hyHK_CKI1_RcsC-like"/>
    <property type="match status" value="1"/>
</dbReference>
<evidence type="ECO:0000256" key="11">
    <source>
        <dbReference type="ARBA" id="ARBA00022989"/>
    </source>
</evidence>
<dbReference type="InterPro" id="IPR001789">
    <property type="entry name" value="Sig_transdc_resp-reg_receiver"/>
</dbReference>
<dbReference type="InterPro" id="IPR011006">
    <property type="entry name" value="CheY-like_superfamily"/>
</dbReference>
<evidence type="ECO:0000256" key="12">
    <source>
        <dbReference type="ARBA" id="ARBA00023012"/>
    </source>
</evidence>
<dbReference type="Pfam" id="PF13426">
    <property type="entry name" value="PAS_9"/>
    <property type="match status" value="1"/>
</dbReference>
<dbReference type="Pfam" id="PF01627">
    <property type="entry name" value="Hpt"/>
    <property type="match status" value="1"/>
</dbReference>
<evidence type="ECO:0000256" key="8">
    <source>
        <dbReference type="ARBA" id="ARBA00022692"/>
    </source>
</evidence>
<evidence type="ECO:0000256" key="2">
    <source>
        <dbReference type="ARBA" id="ARBA00004429"/>
    </source>
</evidence>
<dbReference type="SUPFAM" id="SSF55785">
    <property type="entry name" value="PYP-like sensor domain (PAS domain)"/>
    <property type="match status" value="1"/>
</dbReference>
<evidence type="ECO:0000256" key="10">
    <source>
        <dbReference type="ARBA" id="ARBA00022840"/>
    </source>
</evidence>
<dbReference type="Pfam" id="PF00072">
    <property type="entry name" value="Response_reg"/>
    <property type="match status" value="1"/>
</dbReference>
<name>A0A1G5NTB6_AFIMA</name>
<feature type="domain" description="HPt" evidence="20">
    <location>
        <begin position="771"/>
        <end position="868"/>
    </location>
</feature>
<sequence length="872" mass="95057">MNKSNGKPARHGGALRNGLAATVLIAAAALLVFLGLQVSQELKELRNAPRDNVQWTVAQLEVELLRLLRSIEGGSGAGDIDELRKRFDVFYSRVSTIETSNMFSELRTAENADAALLRIQATLDDLVPVIDGPDEILRERRAELVAPLAQLRSTVRTLSLKSVDLFARLSDERRHAFTLLLLQTAVVAGLLIIALAGTLLVLWRQYGISMSRAGELSRSSQRYANTINASLDAIIVADASGTILDFNPAAERAFGYSRHAALGRNISSLIAPGEPYGTGDTFIKRHLRSSAKKPLGQDRIELQAIRANGDKFPAELSLGIASESKNPTFIAYMRDISDRHRTRQELLYARDRALAAAEAKSQFLAVMSHEMRTPLNGILGVLDLIHGTDLTDKQSQFVETAIASGELLRDQIDDVLDLSSLEAGSFELRPVAFELGHLLHEIVDLHALAAETRGNHLVVSLAFETLGVKADRRRIRQILINLVSNAVKFTKNGIITLEAREISQADGQVLVELTVSDTGSGIAPANIDRIFEDFVTLDPSFKRTTGGTGLGLAICRRMAGAMGGEIGVESTLGQGSRFWVHLPMLPASSEELEASPVEDVREYDFDGKAGLNVLVVEDNPTNRFVAREMLVKAGCRVREAENGEVGVAVANEEAFDVILMDISMPVLDGLGATRRIRSGDGPSSDTPIIGLTAHVFPEEQGKLRKAGMQDTLIKPLRLQQLNAALAPLLKERPVARELSSRERAKAILNTDSDGMSEEPELLDETVVQDLKDVLPQQKLAHHMDKFCHELAVIRSSLEGARQDETFMQIRQVAHQLAGSAALFGALKLREVLLEIEEVGFQKNAEPLSDLIDEAEALGRQTAAALKPHRTAA</sequence>
<dbReference type="Gene3D" id="3.30.450.20">
    <property type="entry name" value="PAS domain"/>
    <property type="match status" value="1"/>
</dbReference>
<dbReference type="InterPro" id="IPR003594">
    <property type="entry name" value="HATPase_dom"/>
</dbReference>
<feature type="modified residue" description="4-aspartylphosphate" evidence="15">
    <location>
        <position position="661"/>
    </location>
</feature>
<accession>A0A1G5NTB6</accession>
<dbReference type="Pfam" id="PF02518">
    <property type="entry name" value="HATPase_c"/>
    <property type="match status" value="1"/>
</dbReference>
<dbReference type="PROSITE" id="PS50109">
    <property type="entry name" value="HIS_KIN"/>
    <property type="match status" value="1"/>
</dbReference>
<keyword evidence="6 15" id="KW-0597">Phosphoprotein</keyword>
<dbReference type="PROSITE" id="PS50112">
    <property type="entry name" value="PAS"/>
    <property type="match status" value="1"/>
</dbReference>
<dbReference type="PRINTS" id="PR00344">
    <property type="entry name" value="BCTRLSENSOR"/>
</dbReference>
<evidence type="ECO:0000256" key="6">
    <source>
        <dbReference type="ARBA" id="ARBA00022553"/>
    </source>
</evidence>
<evidence type="ECO:0000313" key="22">
    <source>
        <dbReference type="Proteomes" id="UP000199347"/>
    </source>
</evidence>
<evidence type="ECO:0000256" key="7">
    <source>
        <dbReference type="ARBA" id="ARBA00022679"/>
    </source>
</evidence>
<dbReference type="CDD" id="cd16922">
    <property type="entry name" value="HATPase_EvgS-ArcB-TorS-like"/>
    <property type="match status" value="1"/>
</dbReference>
<keyword evidence="12" id="KW-0902">Two-component regulatory system</keyword>
<evidence type="ECO:0000256" key="13">
    <source>
        <dbReference type="ARBA" id="ARBA00023136"/>
    </source>
</evidence>
<keyword evidence="13 16" id="KW-0472">Membrane</keyword>
<dbReference type="EC" id="2.7.13.3" evidence="3"/>
<organism evidence="21 22">
    <name type="scientific">Afifella marina DSM 2698</name>
    <dbReference type="NCBI Taxonomy" id="1120955"/>
    <lineage>
        <taxon>Bacteria</taxon>
        <taxon>Pseudomonadati</taxon>
        <taxon>Pseudomonadota</taxon>
        <taxon>Alphaproteobacteria</taxon>
        <taxon>Hyphomicrobiales</taxon>
        <taxon>Afifellaceae</taxon>
        <taxon>Afifella</taxon>
    </lineage>
</organism>
<dbReference type="PANTHER" id="PTHR43047:SF64">
    <property type="entry name" value="HISTIDINE KINASE CONTAINING CHEY-HOMOLOGOUS RECEIVER DOMAIN AND PAS DOMAIN-RELATED"/>
    <property type="match status" value="1"/>
</dbReference>
<evidence type="ECO:0000256" key="1">
    <source>
        <dbReference type="ARBA" id="ARBA00000085"/>
    </source>
</evidence>
<dbReference type="CDD" id="cd00130">
    <property type="entry name" value="PAS"/>
    <property type="match status" value="1"/>
</dbReference>
<feature type="transmembrane region" description="Helical" evidence="16">
    <location>
        <begin position="177"/>
        <end position="203"/>
    </location>
</feature>
<dbReference type="SUPFAM" id="SSF47226">
    <property type="entry name" value="Histidine-containing phosphotransfer domain, HPT domain"/>
    <property type="match status" value="1"/>
</dbReference>
<dbReference type="InterPro" id="IPR003661">
    <property type="entry name" value="HisK_dim/P_dom"/>
</dbReference>
<dbReference type="SMART" id="SM00387">
    <property type="entry name" value="HATPase_c"/>
    <property type="match status" value="1"/>
</dbReference>
<keyword evidence="8 16" id="KW-0812">Transmembrane</keyword>
<dbReference type="InterPro" id="IPR036641">
    <property type="entry name" value="HPT_dom_sf"/>
</dbReference>
<evidence type="ECO:0000256" key="3">
    <source>
        <dbReference type="ARBA" id="ARBA00012438"/>
    </source>
</evidence>
<keyword evidence="9" id="KW-0418">Kinase</keyword>
<reference evidence="21 22" key="1">
    <citation type="submission" date="2016-10" db="EMBL/GenBank/DDBJ databases">
        <authorList>
            <person name="de Groot N.N."/>
        </authorList>
    </citation>
    <scope>NUCLEOTIDE SEQUENCE [LARGE SCALE GENOMIC DNA]</scope>
    <source>
        <strain evidence="21 22">DSM 2698</strain>
    </source>
</reference>
<dbReference type="Pfam" id="PF00512">
    <property type="entry name" value="HisKA"/>
    <property type="match status" value="1"/>
</dbReference>
<dbReference type="GO" id="GO:0005886">
    <property type="term" value="C:plasma membrane"/>
    <property type="evidence" value="ECO:0007669"/>
    <property type="project" value="UniProtKB-SubCell"/>
</dbReference>
<dbReference type="SUPFAM" id="SSF52172">
    <property type="entry name" value="CheY-like"/>
    <property type="match status" value="1"/>
</dbReference>
<dbReference type="RefSeq" id="WP_092813847.1">
    <property type="nucleotide sequence ID" value="NZ_FMVW01000006.1"/>
</dbReference>
<evidence type="ECO:0000256" key="9">
    <source>
        <dbReference type="ARBA" id="ARBA00022777"/>
    </source>
</evidence>
<dbReference type="PROSITE" id="PS50110">
    <property type="entry name" value="RESPONSE_REGULATORY"/>
    <property type="match status" value="1"/>
</dbReference>
<dbReference type="SUPFAM" id="SSF55874">
    <property type="entry name" value="ATPase domain of HSP90 chaperone/DNA topoisomerase II/histidine kinase"/>
    <property type="match status" value="1"/>
</dbReference>
<dbReference type="CDD" id="cd00082">
    <property type="entry name" value="HisKA"/>
    <property type="match status" value="1"/>
</dbReference>
<dbReference type="InterPro" id="IPR008207">
    <property type="entry name" value="Sig_transdc_His_kin_Hpt_dom"/>
</dbReference>
<dbReference type="GO" id="GO:0000155">
    <property type="term" value="F:phosphorelay sensor kinase activity"/>
    <property type="evidence" value="ECO:0007669"/>
    <property type="project" value="InterPro"/>
</dbReference>
<proteinExistence type="predicted"/>
<keyword evidence="4" id="KW-1003">Cell membrane</keyword>
<feature type="modified residue" description="Phosphohistidine" evidence="14">
    <location>
        <position position="814"/>
    </location>
</feature>
<dbReference type="Gene3D" id="3.30.565.10">
    <property type="entry name" value="Histidine kinase-like ATPase, C-terminal domain"/>
    <property type="match status" value="1"/>
</dbReference>
<dbReference type="InterPro" id="IPR004358">
    <property type="entry name" value="Sig_transdc_His_kin-like_C"/>
</dbReference>
<dbReference type="SUPFAM" id="SSF47384">
    <property type="entry name" value="Homodimeric domain of signal transducing histidine kinase"/>
    <property type="match status" value="1"/>
</dbReference>
<evidence type="ECO:0000256" key="15">
    <source>
        <dbReference type="PROSITE-ProRule" id="PRU00169"/>
    </source>
</evidence>
<dbReference type="InterPro" id="IPR005467">
    <property type="entry name" value="His_kinase_dom"/>
</dbReference>
<evidence type="ECO:0000259" key="17">
    <source>
        <dbReference type="PROSITE" id="PS50109"/>
    </source>
</evidence>
<comment type="catalytic activity">
    <reaction evidence="1">
        <text>ATP + protein L-histidine = ADP + protein N-phospho-L-histidine.</text>
        <dbReference type="EC" id="2.7.13.3"/>
    </reaction>
</comment>